<evidence type="ECO:0000313" key="2">
    <source>
        <dbReference type="Proteomes" id="UP000242219"/>
    </source>
</evidence>
<dbReference type="Proteomes" id="UP000242219">
    <property type="component" value="Unassembled WGS sequence"/>
</dbReference>
<dbReference type="EMBL" id="MJUW02000101">
    <property type="protein sequence ID" value="OQD45160.1"/>
    <property type="molecule type" value="Genomic_DNA"/>
</dbReference>
<name>A0A1V6LYF6_9BACT</name>
<accession>A0A1V6LYF6</accession>
<proteinExistence type="predicted"/>
<reference evidence="1 2" key="1">
    <citation type="journal article" date="2016" name="Genome Announc.">
        <title>Draft Genome Sequence of the Anaerobic Ammonium-Oxidizing Bacterium 'Candidatus Brocadia sp. 40'.</title>
        <authorList>
            <person name="Ali M."/>
            <person name="Haroon M.F."/>
            <person name="Narita Y."/>
            <person name="Zhang L."/>
            <person name="Rangel Shaw D."/>
            <person name="Okabe S."/>
            <person name="Saikaly P.E."/>
        </authorList>
    </citation>
    <scope>NUCLEOTIDE SEQUENCE [LARGE SCALE GENOMIC DNA]</scope>
    <source>
        <strain evidence="1 2">40</strain>
    </source>
</reference>
<sequence>MSISPKLDKRVYQETQLPINVGLYIEPRLRSYVQEAPIKQHEAGAQFYTFPNFVFPFGEPLSLKIEEMSKIIFKKIVVLDNLQNKAYEMSEALDGILTVALKNSDIELYIEQSVWRAIGRHNLSITATFLDPKQNKIWESDIAVEGKGLDFVTSRVEQEWWMTTGPRFGPAVDDSIQQITYELAQKITTSKEILAYIHKEKR</sequence>
<keyword evidence="2" id="KW-1185">Reference proteome</keyword>
<evidence type="ECO:0000313" key="1">
    <source>
        <dbReference type="EMBL" id="OQD45160.1"/>
    </source>
</evidence>
<dbReference type="AlphaFoldDB" id="A0A1V6LYF6"/>
<comment type="caution">
    <text evidence="1">The sequence shown here is derived from an EMBL/GenBank/DDBJ whole genome shotgun (WGS) entry which is preliminary data.</text>
</comment>
<protein>
    <submittedName>
        <fullName evidence="1">Uncharacterized protein</fullName>
    </submittedName>
</protein>
<organism evidence="1 2">
    <name type="scientific">Candidatus Brocadia sapporoensis</name>
    <dbReference type="NCBI Taxonomy" id="392547"/>
    <lineage>
        <taxon>Bacteria</taxon>
        <taxon>Pseudomonadati</taxon>
        <taxon>Planctomycetota</taxon>
        <taxon>Candidatus Brocadiia</taxon>
        <taxon>Candidatus Brocadiales</taxon>
        <taxon>Candidatus Brocadiaceae</taxon>
        <taxon>Candidatus Brocadia</taxon>
    </lineage>
</organism>
<gene>
    <name evidence="1" type="ORF">BIY37_09585</name>
</gene>